<evidence type="ECO:0000256" key="2">
    <source>
        <dbReference type="ARBA" id="ARBA00022723"/>
    </source>
</evidence>
<keyword evidence="8" id="KW-1185">Reference proteome</keyword>
<dbReference type="PROSITE" id="PS51007">
    <property type="entry name" value="CYTC"/>
    <property type="match status" value="1"/>
</dbReference>
<evidence type="ECO:0000256" key="5">
    <source>
        <dbReference type="SAM" id="SignalP"/>
    </source>
</evidence>
<evidence type="ECO:0000313" key="8">
    <source>
        <dbReference type="Proteomes" id="UP001595796"/>
    </source>
</evidence>
<keyword evidence="3 4" id="KW-0408">Iron</keyword>
<feature type="chain" id="PRO_5046399395" evidence="5">
    <location>
        <begin position="24"/>
        <end position="163"/>
    </location>
</feature>
<proteinExistence type="predicted"/>
<evidence type="ECO:0000256" key="4">
    <source>
        <dbReference type="PROSITE-ProRule" id="PRU00433"/>
    </source>
</evidence>
<dbReference type="Proteomes" id="UP001595796">
    <property type="component" value="Unassembled WGS sequence"/>
</dbReference>
<feature type="domain" description="Cytochrome c" evidence="6">
    <location>
        <begin position="25"/>
        <end position="137"/>
    </location>
</feature>
<evidence type="ECO:0000256" key="1">
    <source>
        <dbReference type="ARBA" id="ARBA00022617"/>
    </source>
</evidence>
<dbReference type="Pfam" id="PF00034">
    <property type="entry name" value="Cytochrom_C"/>
    <property type="match status" value="1"/>
</dbReference>
<protein>
    <submittedName>
        <fullName evidence="7">C-type cytochrome</fullName>
    </submittedName>
</protein>
<feature type="signal peptide" evidence="5">
    <location>
        <begin position="1"/>
        <end position="23"/>
    </location>
</feature>
<dbReference type="InterPro" id="IPR051459">
    <property type="entry name" value="Cytochrome_c-type_DH"/>
</dbReference>
<evidence type="ECO:0000256" key="3">
    <source>
        <dbReference type="ARBA" id="ARBA00023004"/>
    </source>
</evidence>
<keyword evidence="2 4" id="KW-0479">Metal-binding</keyword>
<dbReference type="PANTHER" id="PTHR35008">
    <property type="entry name" value="BLL4482 PROTEIN-RELATED"/>
    <property type="match status" value="1"/>
</dbReference>
<reference evidence="8" key="1">
    <citation type="journal article" date="2019" name="Int. J. Syst. Evol. Microbiol.">
        <title>The Global Catalogue of Microorganisms (GCM) 10K type strain sequencing project: providing services to taxonomists for standard genome sequencing and annotation.</title>
        <authorList>
            <consortium name="The Broad Institute Genomics Platform"/>
            <consortium name="The Broad Institute Genome Sequencing Center for Infectious Disease"/>
            <person name="Wu L."/>
            <person name="Ma J."/>
        </authorList>
    </citation>
    <scope>NUCLEOTIDE SEQUENCE [LARGE SCALE GENOMIC DNA]</scope>
    <source>
        <strain evidence="8">CGMCC 1.16444</strain>
    </source>
</reference>
<dbReference type="InterPro" id="IPR036909">
    <property type="entry name" value="Cyt_c-like_dom_sf"/>
</dbReference>
<dbReference type="PANTHER" id="PTHR35008:SF4">
    <property type="entry name" value="BLL4482 PROTEIN"/>
    <property type="match status" value="1"/>
</dbReference>
<dbReference type="RefSeq" id="WP_114957058.1">
    <property type="nucleotide sequence ID" value="NZ_JBHSJF010000005.1"/>
</dbReference>
<sequence length="163" mass="17307">MKKSKAFIASFAAMLMLAGPAFAQSQVKRGEYLASIMDCGGCHTPGMFLGKPDFSRALAGSEVGFQIPGLGIFYPANLTPDTDTGLGAWTEQEIITAVRTGTRPDGRILSPAMPWRSYAALNDADASALATYLKSIKPVSNKVTEITGASEKPKGPYFTIVQP</sequence>
<name>A0ABV9Z1G1_9HYPH</name>
<keyword evidence="5" id="KW-0732">Signal</keyword>
<accession>A0ABV9Z1G1</accession>
<evidence type="ECO:0000313" key="7">
    <source>
        <dbReference type="EMBL" id="MFC5067570.1"/>
    </source>
</evidence>
<dbReference type="EMBL" id="JBHSJF010000005">
    <property type="protein sequence ID" value="MFC5067570.1"/>
    <property type="molecule type" value="Genomic_DNA"/>
</dbReference>
<evidence type="ECO:0000259" key="6">
    <source>
        <dbReference type="PROSITE" id="PS51007"/>
    </source>
</evidence>
<comment type="caution">
    <text evidence="7">The sequence shown here is derived from an EMBL/GenBank/DDBJ whole genome shotgun (WGS) entry which is preliminary data.</text>
</comment>
<dbReference type="SUPFAM" id="SSF46626">
    <property type="entry name" value="Cytochrome c"/>
    <property type="match status" value="1"/>
</dbReference>
<dbReference type="Gene3D" id="1.10.760.10">
    <property type="entry name" value="Cytochrome c-like domain"/>
    <property type="match status" value="1"/>
</dbReference>
<organism evidence="7 8">
    <name type="scientific">Flaviflagellibacter deserti</name>
    <dbReference type="NCBI Taxonomy" id="2267266"/>
    <lineage>
        <taxon>Bacteria</taxon>
        <taxon>Pseudomonadati</taxon>
        <taxon>Pseudomonadota</taxon>
        <taxon>Alphaproteobacteria</taxon>
        <taxon>Hyphomicrobiales</taxon>
        <taxon>Flaviflagellibacter</taxon>
    </lineage>
</organism>
<dbReference type="InterPro" id="IPR009056">
    <property type="entry name" value="Cyt_c-like_dom"/>
</dbReference>
<gene>
    <name evidence="7" type="ORF">ACFPFW_06025</name>
</gene>
<keyword evidence="1 4" id="KW-0349">Heme</keyword>